<dbReference type="AlphaFoldDB" id="A0A4D4JUS8"/>
<dbReference type="Pfam" id="PF13466">
    <property type="entry name" value="STAS_2"/>
    <property type="match status" value="1"/>
</dbReference>
<dbReference type="EMBL" id="BJHV01000001">
    <property type="protein sequence ID" value="GDY39412.1"/>
    <property type="molecule type" value="Genomic_DNA"/>
</dbReference>
<name>A0A4D4JUS8_9ACTN</name>
<feature type="domain" description="STAS" evidence="1">
    <location>
        <begin position="18"/>
        <end position="97"/>
    </location>
</feature>
<dbReference type="InterPro" id="IPR058548">
    <property type="entry name" value="MlaB-like_STAS"/>
</dbReference>
<dbReference type="GO" id="GO:0043856">
    <property type="term" value="F:anti-sigma factor antagonist activity"/>
    <property type="evidence" value="ECO:0007669"/>
    <property type="project" value="TreeGrafter"/>
</dbReference>
<dbReference type="SUPFAM" id="SSF52091">
    <property type="entry name" value="SpoIIaa-like"/>
    <property type="match status" value="1"/>
</dbReference>
<dbReference type="Gene3D" id="3.30.750.24">
    <property type="entry name" value="STAS domain"/>
    <property type="match status" value="1"/>
</dbReference>
<sequence>MPLPLLTVYRHDRRERALITLAGEIDLESAPLVRVSLERCLREGIRTIDVDLTPVTFCDCSGLNAFLRAAQQTTVVGGTLRLHHPPTMLAWILDLAGCGFLLLGLPFGHLPPPLGDTPAAPLPAPPHRSVPLAPVLGRWR</sequence>
<dbReference type="PANTHER" id="PTHR33495">
    <property type="entry name" value="ANTI-SIGMA FACTOR ANTAGONIST TM_1081-RELATED-RELATED"/>
    <property type="match status" value="1"/>
</dbReference>
<protein>
    <recommendedName>
        <fullName evidence="1">STAS domain-containing protein</fullName>
    </recommendedName>
</protein>
<dbReference type="InterPro" id="IPR002645">
    <property type="entry name" value="STAS_dom"/>
</dbReference>
<organism evidence="2 3">
    <name type="scientific">Streptomyces antimycoticus</name>
    <dbReference type="NCBI Taxonomy" id="68175"/>
    <lineage>
        <taxon>Bacteria</taxon>
        <taxon>Bacillati</taxon>
        <taxon>Actinomycetota</taxon>
        <taxon>Actinomycetes</taxon>
        <taxon>Kitasatosporales</taxon>
        <taxon>Streptomycetaceae</taxon>
        <taxon>Streptomyces</taxon>
        <taxon>Streptomyces violaceusniger group</taxon>
    </lineage>
</organism>
<dbReference type="PROSITE" id="PS50801">
    <property type="entry name" value="STAS"/>
    <property type="match status" value="1"/>
</dbReference>
<evidence type="ECO:0000313" key="2">
    <source>
        <dbReference type="EMBL" id="GDY39412.1"/>
    </source>
</evidence>
<evidence type="ECO:0000313" key="3">
    <source>
        <dbReference type="Proteomes" id="UP000299290"/>
    </source>
</evidence>
<accession>A0A4D4JUS8</accession>
<comment type="caution">
    <text evidence="2">The sequence shown here is derived from an EMBL/GenBank/DDBJ whole genome shotgun (WGS) entry which is preliminary data.</text>
</comment>
<reference evidence="2 3" key="1">
    <citation type="journal article" date="2020" name="Int. J. Syst. Evol. Microbiol.">
        <title>Reclassification of Streptomyces castelarensis and Streptomyces sporoclivatus as later heterotypic synonyms of Streptomyces antimycoticus.</title>
        <authorList>
            <person name="Komaki H."/>
            <person name="Tamura T."/>
        </authorList>
    </citation>
    <scope>NUCLEOTIDE SEQUENCE [LARGE SCALE GENOMIC DNA]</scope>
    <source>
        <strain evidence="2 3">NBRC 12839</strain>
    </source>
</reference>
<dbReference type="InterPro" id="IPR036513">
    <property type="entry name" value="STAS_dom_sf"/>
</dbReference>
<gene>
    <name evidence="2" type="ORF">SANT12839_002940</name>
</gene>
<dbReference type="PANTHER" id="PTHR33495:SF2">
    <property type="entry name" value="ANTI-SIGMA FACTOR ANTAGONIST TM_1081-RELATED"/>
    <property type="match status" value="1"/>
</dbReference>
<dbReference type="RefSeq" id="WP_137963673.1">
    <property type="nucleotide sequence ID" value="NZ_BJHV01000001.1"/>
</dbReference>
<dbReference type="Proteomes" id="UP000299290">
    <property type="component" value="Unassembled WGS sequence"/>
</dbReference>
<keyword evidence="3" id="KW-1185">Reference proteome</keyword>
<dbReference type="CDD" id="cd07043">
    <property type="entry name" value="STAS_anti-anti-sigma_factors"/>
    <property type="match status" value="1"/>
</dbReference>
<proteinExistence type="predicted"/>
<evidence type="ECO:0000259" key="1">
    <source>
        <dbReference type="PROSITE" id="PS50801"/>
    </source>
</evidence>